<evidence type="ECO:0000259" key="2">
    <source>
        <dbReference type="PROSITE" id="PS51704"/>
    </source>
</evidence>
<dbReference type="GO" id="GO:0006629">
    <property type="term" value="P:lipid metabolic process"/>
    <property type="evidence" value="ECO:0007669"/>
    <property type="project" value="InterPro"/>
</dbReference>
<dbReference type="PANTHER" id="PTHR46211">
    <property type="entry name" value="GLYCEROPHOSPHORYL DIESTER PHOSPHODIESTERASE"/>
    <property type="match status" value="1"/>
</dbReference>
<protein>
    <submittedName>
        <fullName evidence="3">Glycerophosphoryl diester phosphodiesterase/2,3-bisphosphoglycerate-dependent phosphoglycerate mutase</fullName>
    </submittedName>
</protein>
<dbReference type="SUPFAM" id="SSF51695">
    <property type="entry name" value="PLC-like phosphodiesterases"/>
    <property type="match status" value="1"/>
</dbReference>
<keyword evidence="4" id="KW-1185">Reference proteome</keyword>
<dbReference type="PROSITE" id="PS51704">
    <property type="entry name" value="GP_PDE"/>
    <property type="match status" value="1"/>
</dbReference>
<dbReference type="AlphaFoldDB" id="A0A1M5NVI2"/>
<dbReference type="GO" id="GO:0008081">
    <property type="term" value="F:phosphoric diester hydrolase activity"/>
    <property type="evidence" value="ECO:0007669"/>
    <property type="project" value="InterPro"/>
</dbReference>
<evidence type="ECO:0000256" key="1">
    <source>
        <dbReference type="SAM" id="SignalP"/>
    </source>
</evidence>
<feature type="domain" description="GP-PDE" evidence="2">
    <location>
        <begin position="28"/>
        <end position="266"/>
    </location>
</feature>
<dbReference type="EMBL" id="FQXD01000002">
    <property type="protein sequence ID" value="SHG93189.1"/>
    <property type="molecule type" value="Genomic_DNA"/>
</dbReference>
<evidence type="ECO:0000313" key="4">
    <source>
        <dbReference type="Proteomes" id="UP000184079"/>
    </source>
</evidence>
<accession>A0A1M5NVI2</accession>
<reference evidence="4" key="1">
    <citation type="submission" date="2016-11" db="EMBL/GenBank/DDBJ databases">
        <authorList>
            <person name="Varghese N."/>
            <person name="Submissions S."/>
        </authorList>
    </citation>
    <scope>NUCLEOTIDE SEQUENCE [LARGE SCALE GENOMIC DNA]</scope>
    <source>
        <strain evidence="4">CGMCC 1.6496</strain>
    </source>
</reference>
<dbReference type="RefSeq" id="WP_073005571.1">
    <property type="nucleotide sequence ID" value="NZ_FQXD01000002.1"/>
</dbReference>
<dbReference type="Gene3D" id="3.20.20.190">
    <property type="entry name" value="Phosphatidylinositol (PI) phosphodiesterase"/>
    <property type="match status" value="1"/>
</dbReference>
<feature type="signal peptide" evidence="1">
    <location>
        <begin position="1"/>
        <end position="16"/>
    </location>
</feature>
<keyword evidence="1" id="KW-0732">Signal</keyword>
<proteinExistence type="predicted"/>
<organism evidence="3 4">
    <name type="scientific">Virgibacillus chiguensis</name>
    <dbReference type="NCBI Taxonomy" id="411959"/>
    <lineage>
        <taxon>Bacteria</taxon>
        <taxon>Bacillati</taxon>
        <taxon>Bacillota</taxon>
        <taxon>Bacilli</taxon>
        <taxon>Bacillales</taxon>
        <taxon>Bacillaceae</taxon>
        <taxon>Virgibacillus</taxon>
    </lineage>
</organism>
<evidence type="ECO:0000313" key="3">
    <source>
        <dbReference type="EMBL" id="SHG93189.1"/>
    </source>
</evidence>
<dbReference type="PROSITE" id="PS50007">
    <property type="entry name" value="PIPLC_X_DOMAIN"/>
    <property type="match status" value="1"/>
</dbReference>
<dbReference type="Pfam" id="PF03009">
    <property type="entry name" value="GDPD"/>
    <property type="match status" value="1"/>
</dbReference>
<dbReference type="OrthoDB" id="384721at2"/>
<dbReference type="InterPro" id="IPR017946">
    <property type="entry name" value="PLC-like_Pdiesterase_TIM-brl"/>
</dbReference>
<feature type="chain" id="PRO_5039187390" evidence="1">
    <location>
        <begin position="17"/>
        <end position="272"/>
    </location>
</feature>
<name>A0A1M5NVI2_9BACI</name>
<dbReference type="InterPro" id="IPR030395">
    <property type="entry name" value="GP_PDE_dom"/>
</dbReference>
<dbReference type="PANTHER" id="PTHR46211:SF14">
    <property type="entry name" value="GLYCEROPHOSPHODIESTER PHOSPHODIESTERASE"/>
    <property type="match status" value="1"/>
</dbReference>
<sequence length="272" mass="31284">MFILLLLTSLSLYAHAEIQITPMVTEKAEIYAHRGANDRFNESTVTAYEIAARDGVDALELDLRMTEDGELVVMHDDTIDRTTNGSGKVSAYTFAELREFETVEVFQQEEKRETIPTLEEVLQVFEKKEHYYIETRLVHGKAKMETKLIELLKEYDLLDRQHVSFQSFSESSLEQLQLLAPSIPLTLLFKKGAFNLEKAKEVPYSAIGVESTDVSLQVVNELHKQGKEVHVYFTDLATQKQEQKRVKSFNVDGYFTDFINYTQQLLNDKTIK</sequence>
<gene>
    <name evidence="3" type="ORF">SAMN05421807_102348</name>
</gene>
<dbReference type="Proteomes" id="UP000184079">
    <property type="component" value="Unassembled WGS sequence"/>
</dbReference>